<evidence type="ECO:0000313" key="2">
    <source>
        <dbReference type="Proteomes" id="UP000295382"/>
    </source>
</evidence>
<dbReference type="OrthoDB" id="8778301at2"/>
<proteinExistence type="predicted"/>
<dbReference type="RefSeq" id="WP_132258407.1">
    <property type="nucleotide sequence ID" value="NZ_SLZQ01000004.1"/>
</dbReference>
<gene>
    <name evidence="1" type="ORF">EDC30_104273</name>
</gene>
<accession>A0A4R3I0W4</accession>
<dbReference type="EMBL" id="SLZQ01000004">
    <property type="protein sequence ID" value="TCS37469.1"/>
    <property type="molecule type" value="Genomic_DNA"/>
</dbReference>
<reference evidence="1 2" key="1">
    <citation type="submission" date="2019-03" db="EMBL/GenBank/DDBJ databases">
        <title>Genomic Encyclopedia of Type Strains, Phase IV (KMG-IV): sequencing the most valuable type-strain genomes for metagenomic binning, comparative biology and taxonomic classification.</title>
        <authorList>
            <person name="Goeker M."/>
        </authorList>
    </citation>
    <scope>NUCLEOTIDE SEQUENCE [LARGE SCALE GENOMIC DNA]</scope>
    <source>
        <strain evidence="1 2">DSM 7445</strain>
    </source>
</reference>
<dbReference type="AlphaFoldDB" id="A0A4R3I0W4"/>
<name>A0A4R3I0W4_PAULE</name>
<organism evidence="1 2">
    <name type="scientific">Paucimonas lemoignei</name>
    <name type="common">Pseudomonas lemoignei</name>
    <dbReference type="NCBI Taxonomy" id="29443"/>
    <lineage>
        <taxon>Bacteria</taxon>
        <taxon>Pseudomonadati</taxon>
        <taxon>Pseudomonadota</taxon>
        <taxon>Betaproteobacteria</taxon>
        <taxon>Burkholderiales</taxon>
        <taxon>Burkholderiaceae</taxon>
        <taxon>Paucimonas</taxon>
    </lineage>
</organism>
<comment type="caution">
    <text evidence="1">The sequence shown here is derived from an EMBL/GenBank/DDBJ whole genome shotgun (WGS) entry which is preliminary data.</text>
</comment>
<keyword evidence="2" id="KW-1185">Reference proteome</keyword>
<dbReference type="Proteomes" id="UP000295382">
    <property type="component" value="Unassembled WGS sequence"/>
</dbReference>
<evidence type="ECO:0000313" key="1">
    <source>
        <dbReference type="EMBL" id="TCS37469.1"/>
    </source>
</evidence>
<sequence length="151" mass="15839">MQGSLPRRGTPAFDALERVHSLGGKASIHQLLAAVNSNFRSPTRLDKLAIQPLALLGFVTRLKTGIQITPAGQVFIESNAAKSSIGAKVLPSQPAPPTKPLHSASAFDVIEARRPGALDYRNIPSLMGGVRVPYRSSCQVTGQSGGGDGND</sequence>
<protein>
    <submittedName>
        <fullName evidence="1">Uncharacterized protein</fullName>
    </submittedName>
</protein>